<name>A0A8S0VKK8_OLEEU</name>
<keyword evidence="5" id="KW-0808">Transferase</keyword>
<evidence type="ECO:0000256" key="16">
    <source>
        <dbReference type="SAM" id="Phobius"/>
    </source>
</evidence>
<dbReference type="PROSITE" id="PS50089">
    <property type="entry name" value="ZF_RING_2"/>
    <property type="match status" value="1"/>
</dbReference>
<keyword evidence="12 16" id="KW-0472">Membrane</keyword>
<dbReference type="SUPFAM" id="SSF57850">
    <property type="entry name" value="RING/U-box"/>
    <property type="match status" value="1"/>
</dbReference>
<dbReference type="FunFam" id="3.30.40.10:FF:000475">
    <property type="entry name" value="RING-H2 finger protein ATL3"/>
    <property type="match status" value="1"/>
</dbReference>
<keyword evidence="6 16" id="KW-0812">Transmembrane</keyword>
<dbReference type="AlphaFoldDB" id="A0A8S0VKK8"/>
<comment type="similarity">
    <text evidence="13">Belongs to the RING-type zinc finger family. ATL subfamily.</text>
</comment>
<keyword evidence="10" id="KW-0862">Zinc</keyword>
<gene>
    <name evidence="18" type="ORF">OLEA9_A048904</name>
</gene>
<dbReference type="OrthoDB" id="8062037at2759"/>
<organism evidence="18 19">
    <name type="scientific">Olea europaea subsp. europaea</name>
    <dbReference type="NCBI Taxonomy" id="158383"/>
    <lineage>
        <taxon>Eukaryota</taxon>
        <taxon>Viridiplantae</taxon>
        <taxon>Streptophyta</taxon>
        <taxon>Embryophyta</taxon>
        <taxon>Tracheophyta</taxon>
        <taxon>Spermatophyta</taxon>
        <taxon>Magnoliopsida</taxon>
        <taxon>eudicotyledons</taxon>
        <taxon>Gunneridae</taxon>
        <taxon>Pentapetalae</taxon>
        <taxon>asterids</taxon>
        <taxon>lamiids</taxon>
        <taxon>Lamiales</taxon>
        <taxon>Oleaceae</taxon>
        <taxon>Oleeae</taxon>
        <taxon>Olea</taxon>
    </lineage>
</organism>
<evidence type="ECO:0000256" key="10">
    <source>
        <dbReference type="ARBA" id="ARBA00022833"/>
    </source>
</evidence>
<keyword evidence="9" id="KW-0833">Ubl conjugation pathway</keyword>
<dbReference type="PANTHER" id="PTHR45768">
    <property type="entry name" value="E3 UBIQUITIN-PROTEIN LIGASE RNF13-LIKE"/>
    <property type="match status" value="1"/>
</dbReference>
<dbReference type="EMBL" id="CACTIH010009356">
    <property type="protein sequence ID" value="CAA3030187.1"/>
    <property type="molecule type" value="Genomic_DNA"/>
</dbReference>
<evidence type="ECO:0000256" key="6">
    <source>
        <dbReference type="ARBA" id="ARBA00022692"/>
    </source>
</evidence>
<dbReference type="InterPro" id="IPR013083">
    <property type="entry name" value="Znf_RING/FYVE/PHD"/>
</dbReference>
<keyword evidence="11 16" id="KW-1133">Transmembrane helix</keyword>
<dbReference type="GO" id="GO:0008270">
    <property type="term" value="F:zinc ion binding"/>
    <property type="evidence" value="ECO:0007669"/>
    <property type="project" value="UniProtKB-KW"/>
</dbReference>
<feature type="transmembrane region" description="Helical" evidence="16">
    <location>
        <begin position="58"/>
        <end position="80"/>
    </location>
</feature>
<comment type="catalytic activity">
    <reaction evidence="1">
        <text>S-ubiquitinyl-[E2 ubiquitin-conjugating enzyme]-L-cysteine + [acceptor protein]-L-lysine = [E2 ubiquitin-conjugating enzyme]-L-cysteine + N(6)-ubiquitinyl-[acceptor protein]-L-lysine.</text>
        <dbReference type="EC" id="2.3.2.27"/>
    </reaction>
</comment>
<dbReference type="Gene3D" id="3.30.40.10">
    <property type="entry name" value="Zinc/RING finger domain, C3HC4 (zinc finger)"/>
    <property type="match status" value="1"/>
</dbReference>
<evidence type="ECO:0000256" key="11">
    <source>
        <dbReference type="ARBA" id="ARBA00022989"/>
    </source>
</evidence>
<dbReference type="CDD" id="cd16461">
    <property type="entry name" value="RING-H2_EL5-like"/>
    <property type="match status" value="1"/>
</dbReference>
<feature type="compositionally biased region" description="Polar residues" evidence="15">
    <location>
        <begin position="297"/>
        <end position="316"/>
    </location>
</feature>
<dbReference type="Gramene" id="OE9A048904T2">
    <property type="protein sequence ID" value="OE9A048904C2"/>
    <property type="gene ID" value="OE9A048904"/>
</dbReference>
<feature type="domain" description="RING-type" evidence="17">
    <location>
        <begin position="145"/>
        <end position="187"/>
    </location>
</feature>
<protein>
    <recommendedName>
        <fullName evidence="4">RING-type E3 ubiquitin transferase</fullName>
        <ecNumber evidence="4">2.3.2.27</ecNumber>
    </recommendedName>
</protein>
<comment type="pathway">
    <text evidence="3">Protein modification; protein ubiquitination.</text>
</comment>
<dbReference type="EC" id="2.3.2.27" evidence="4"/>
<reference evidence="18 19" key="1">
    <citation type="submission" date="2019-12" db="EMBL/GenBank/DDBJ databases">
        <authorList>
            <person name="Alioto T."/>
            <person name="Alioto T."/>
            <person name="Gomez Garrido J."/>
        </authorList>
    </citation>
    <scope>NUCLEOTIDE SEQUENCE [LARGE SCALE GENOMIC DNA]</scope>
</reference>
<evidence type="ECO:0000256" key="15">
    <source>
        <dbReference type="SAM" id="MobiDB-lite"/>
    </source>
</evidence>
<evidence type="ECO:0000256" key="9">
    <source>
        <dbReference type="ARBA" id="ARBA00022786"/>
    </source>
</evidence>
<dbReference type="PANTHER" id="PTHR45768:SF34">
    <property type="entry name" value="RING-H2 FINGER PROTEIN ATL64"/>
    <property type="match status" value="1"/>
</dbReference>
<dbReference type="Proteomes" id="UP000594638">
    <property type="component" value="Unassembled WGS sequence"/>
</dbReference>
<evidence type="ECO:0000259" key="17">
    <source>
        <dbReference type="PROSITE" id="PS50089"/>
    </source>
</evidence>
<dbReference type="InterPro" id="IPR001841">
    <property type="entry name" value="Znf_RING"/>
</dbReference>
<feature type="region of interest" description="Disordered" evidence="15">
    <location>
        <begin position="296"/>
        <end position="325"/>
    </location>
</feature>
<dbReference type="GO" id="GO:0016020">
    <property type="term" value="C:membrane"/>
    <property type="evidence" value="ECO:0007669"/>
    <property type="project" value="UniProtKB-SubCell"/>
</dbReference>
<sequence>EYNSKIRFKGLLGRFRLSTLHLKVHWIQWRNQVEAVGRCLPNQIESTQEKDFALRGKIMLSAIVILFGVVIFLAILHLYARWYLLRLRRRELQRRHRRRRRTHIVFYVDNNQPNSANDHGLEAEVLNSLPLFAYSSKTHPEGLECAVCLSEFEENETGRFLPKCSHSFHVECIDMWFRSHSTCPLCRSPVEPVTEPEKNLAETVFRVDEPGSSSGNNTASMGDRTKRLDLVGVRIQIPRTEFDGELSLSSPGFRSPGTRLLSFKRLLSMNKKSPMGTPCGVGTSCVQLGATELDLESGSNELTQESTGLVTPSESAQLGKKSDVS</sequence>
<evidence type="ECO:0000256" key="7">
    <source>
        <dbReference type="ARBA" id="ARBA00022723"/>
    </source>
</evidence>
<comment type="caution">
    <text evidence="18">The sequence shown here is derived from an EMBL/GenBank/DDBJ whole genome shotgun (WGS) entry which is preliminary data.</text>
</comment>
<evidence type="ECO:0000256" key="1">
    <source>
        <dbReference type="ARBA" id="ARBA00000900"/>
    </source>
</evidence>
<evidence type="ECO:0000256" key="4">
    <source>
        <dbReference type="ARBA" id="ARBA00012483"/>
    </source>
</evidence>
<keyword evidence="8 14" id="KW-0863">Zinc-finger</keyword>
<evidence type="ECO:0000256" key="2">
    <source>
        <dbReference type="ARBA" id="ARBA00004167"/>
    </source>
</evidence>
<dbReference type="SMART" id="SM00184">
    <property type="entry name" value="RING"/>
    <property type="match status" value="1"/>
</dbReference>
<evidence type="ECO:0000313" key="18">
    <source>
        <dbReference type="EMBL" id="CAA3030187.1"/>
    </source>
</evidence>
<accession>A0A8S0VKK8</accession>
<evidence type="ECO:0000256" key="8">
    <source>
        <dbReference type="ARBA" id="ARBA00022771"/>
    </source>
</evidence>
<dbReference type="GO" id="GO:0061630">
    <property type="term" value="F:ubiquitin protein ligase activity"/>
    <property type="evidence" value="ECO:0007669"/>
    <property type="project" value="UniProtKB-EC"/>
</dbReference>
<evidence type="ECO:0000256" key="3">
    <source>
        <dbReference type="ARBA" id="ARBA00004906"/>
    </source>
</evidence>
<evidence type="ECO:0000256" key="14">
    <source>
        <dbReference type="PROSITE-ProRule" id="PRU00175"/>
    </source>
</evidence>
<evidence type="ECO:0000313" key="19">
    <source>
        <dbReference type="Proteomes" id="UP000594638"/>
    </source>
</evidence>
<evidence type="ECO:0000256" key="13">
    <source>
        <dbReference type="ARBA" id="ARBA00024209"/>
    </source>
</evidence>
<evidence type="ECO:0000256" key="5">
    <source>
        <dbReference type="ARBA" id="ARBA00022679"/>
    </source>
</evidence>
<feature type="non-terminal residue" evidence="18">
    <location>
        <position position="325"/>
    </location>
</feature>
<comment type="subcellular location">
    <subcellularLocation>
        <location evidence="2">Membrane</location>
        <topology evidence="2">Single-pass membrane protein</topology>
    </subcellularLocation>
</comment>
<evidence type="ECO:0000256" key="12">
    <source>
        <dbReference type="ARBA" id="ARBA00023136"/>
    </source>
</evidence>
<keyword evidence="7" id="KW-0479">Metal-binding</keyword>
<dbReference type="Pfam" id="PF13639">
    <property type="entry name" value="zf-RING_2"/>
    <property type="match status" value="1"/>
</dbReference>
<proteinExistence type="inferred from homology"/>
<keyword evidence="19" id="KW-1185">Reference proteome</keyword>